<evidence type="ECO:0000256" key="1">
    <source>
        <dbReference type="SAM" id="SignalP"/>
    </source>
</evidence>
<proteinExistence type="predicted"/>
<feature type="domain" description="Haem-binding uptake Tiki superfamily ChaN" evidence="2">
    <location>
        <begin position="49"/>
        <end position="241"/>
    </location>
</feature>
<sequence>MKKFITLLFLLIFTGCAINEPLRNRTLNDEKIAIIDTKTNKSIPYSTFIDKIQKHNIILLGEYHEIPNHMAMEVRIFKSLNELQNLDVVFEMLSSDKQAKINEAKAKQILPNELKNAIDWDEKWDYRNYGELVESVFYSNSNLIAGNLSKDEINTIFNGALPIYGKFSTTDEIKKALKTFVATSHKLENDEKNSALLDKFIQVQLYKDRRMADKLVHSKTKSLLIAGQIHASKTVGVYNHILDFDLKKSVVSVMLGDEKSFDLLNAQDAIKAFCDYYIVFK</sequence>
<evidence type="ECO:0000259" key="2">
    <source>
        <dbReference type="Pfam" id="PF04187"/>
    </source>
</evidence>
<feature type="signal peptide" evidence="1">
    <location>
        <begin position="1"/>
        <end position="19"/>
    </location>
</feature>
<dbReference type="PROSITE" id="PS51257">
    <property type="entry name" value="PROKAR_LIPOPROTEIN"/>
    <property type="match status" value="1"/>
</dbReference>
<dbReference type="InterPro" id="IPR016773">
    <property type="entry name" value="Fe3_uptake_reg_CjrA_prd"/>
</dbReference>
<keyword evidence="4" id="KW-1185">Reference proteome</keyword>
<accession>A0A128EBH0</accession>
<dbReference type="RefSeq" id="WP_075539829.1">
    <property type="nucleotide sequence ID" value="NZ_CP053844.1"/>
</dbReference>
<reference evidence="3 4" key="1">
    <citation type="submission" date="2016-02" db="EMBL/GenBank/DDBJ databases">
        <authorList>
            <consortium name="Pathogen Informatics"/>
        </authorList>
    </citation>
    <scope>NUCLEOTIDE SEQUENCE [LARGE SCALE GENOMIC DNA]</scope>
    <source>
        <strain evidence="3 4">RC20</strain>
    </source>
</reference>
<feature type="chain" id="PRO_5007281442" evidence="1">
    <location>
        <begin position="20"/>
        <end position="281"/>
    </location>
</feature>
<dbReference type="EMBL" id="FIZP01000001">
    <property type="protein sequence ID" value="CZE45821.1"/>
    <property type="molecule type" value="Genomic_DNA"/>
</dbReference>
<dbReference type="PIRSF" id="PIRSF020419">
    <property type="entry name" value="Fe_uptake_reg_CjrA_prd"/>
    <property type="match status" value="1"/>
</dbReference>
<dbReference type="CDD" id="cd14727">
    <property type="entry name" value="ChanN-like"/>
    <property type="match status" value="1"/>
</dbReference>
<dbReference type="InterPro" id="IPR007314">
    <property type="entry name" value="Cofac_haem-bd_dom"/>
</dbReference>
<gene>
    <name evidence="3" type="ORF">ERS672216_00052</name>
</gene>
<dbReference type="SUPFAM" id="SSF159501">
    <property type="entry name" value="EreA/ChaN-like"/>
    <property type="match status" value="1"/>
</dbReference>
<evidence type="ECO:0000313" key="4">
    <source>
        <dbReference type="Proteomes" id="UP000069632"/>
    </source>
</evidence>
<evidence type="ECO:0000313" key="3">
    <source>
        <dbReference type="EMBL" id="CZE45821.1"/>
    </source>
</evidence>
<protein>
    <submittedName>
        <fullName evidence="3">Chain X</fullName>
    </submittedName>
</protein>
<dbReference type="Gene3D" id="3.40.50.11550">
    <property type="match status" value="1"/>
</dbReference>
<dbReference type="Pfam" id="PF04187">
    <property type="entry name" value="Cofac_haem_bdg"/>
    <property type="match status" value="1"/>
</dbReference>
<dbReference type="Gene3D" id="1.10.8.760">
    <property type="entry name" value="Haem-binding uptake, Tiki superfamily, ChaN, domain 2"/>
    <property type="match status" value="1"/>
</dbReference>
<dbReference type="Proteomes" id="UP000069632">
    <property type="component" value="Unassembled WGS sequence"/>
</dbReference>
<dbReference type="AlphaFoldDB" id="A0A128EBH0"/>
<name>A0A128EBH0_9BACT</name>
<keyword evidence="1" id="KW-0732">Signal</keyword>
<organism evidence="3 4">
    <name type="scientific">Campylobacter geochelonis</name>
    <dbReference type="NCBI Taxonomy" id="1780362"/>
    <lineage>
        <taxon>Bacteria</taxon>
        <taxon>Pseudomonadati</taxon>
        <taxon>Campylobacterota</taxon>
        <taxon>Epsilonproteobacteria</taxon>
        <taxon>Campylobacterales</taxon>
        <taxon>Campylobacteraceae</taxon>
        <taxon>Campylobacter</taxon>
    </lineage>
</organism>